<dbReference type="OrthoDB" id="270173at2759"/>
<evidence type="ECO:0000256" key="1">
    <source>
        <dbReference type="ARBA" id="ARBA00022478"/>
    </source>
</evidence>
<sequence length="50" mass="5625">MRDDYMKFELRDTDASVANALWRMMIAEAPTVAIDSSRSRSTRPCLTTGS</sequence>
<dbReference type="InterPro" id="IPR050518">
    <property type="entry name" value="Rpo3/RPB3_RNA_Pol_subunit"/>
</dbReference>
<proteinExistence type="predicted"/>
<dbReference type="GO" id="GO:0005665">
    <property type="term" value="C:RNA polymerase II, core complex"/>
    <property type="evidence" value="ECO:0007669"/>
    <property type="project" value="TreeGrafter"/>
</dbReference>
<dbReference type="Gene3D" id="3.30.1360.10">
    <property type="entry name" value="RNA polymerase, RBP11-like subunit"/>
    <property type="match status" value="1"/>
</dbReference>
<evidence type="ECO:0000313" key="7">
    <source>
        <dbReference type="Proteomes" id="UP000507245"/>
    </source>
</evidence>
<evidence type="ECO:0000259" key="3">
    <source>
        <dbReference type="Pfam" id="PF01193"/>
    </source>
</evidence>
<dbReference type="PANTHER" id="PTHR11800:SF2">
    <property type="entry name" value="DNA-DIRECTED RNA POLYMERASE II SUBUNIT RPB3"/>
    <property type="match status" value="1"/>
</dbReference>
<evidence type="ECO:0000313" key="6">
    <source>
        <dbReference type="Proteomes" id="UP000507222"/>
    </source>
</evidence>
<dbReference type="GO" id="GO:0003899">
    <property type="term" value="F:DNA-directed RNA polymerase activity"/>
    <property type="evidence" value="ECO:0007669"/>
    <property type="project" value="InterPro"/>
</dbReference>
<dbReference type="GO" id="GO:0046983">
    <property type="term" value="F:protein dimerization activity"/>
    <property type="evidence" value="ECO:0007669"/>
    <property type="project" value="InterPro"/>
</dbReference>
<dbReference type="GO" id="GO:0006366">
    <property type="term" value="P:transcription by RNA polymerase II"/>
    <property type="evidence" value="ECO:0007669"/>
    <property type="project" value="TreeGrafter"/>
</dbReference>
<keyword evidence="1" id="KW-0240">DNA-directed RNA polymerase</keyword>
<dbReference type="Proteomes" id="UP000507245">
    <property type="component" value="Unassembled WGS sequence"/>
</dbReference>
<feature type="domain" description="DNA-directed RNA polymerase RpoA/D/Rpb3-type" evidence="3">
    <location>
        <begin position="7"/>
        <end position="36"/>
    </location>
</feature>
<evidence type="ECO:0000256" key="2">
    <source>
        <dbReference type="ARBA" id="ARBA00023163"/>
    </source>
</evidence>
<gene>
    <name evidence="4" type="ORF">CURHAP_LOCUS50639</name>
    <name evidence="5" type="ORF">ORAREDHAP_LOCUS49912</name>
</gene>
<protein>
    <recommendedName>
        <fullName evidence="3">DNA-directed RNA polymerase RpoA/D/Rpb3-type domain-containing protein</fullName>
    </recommendedName>
</protein>
<keyword evidence="2" id="KW-0804">Transcription</keyword>
<reference evidence="4 6" key="2">
    <citation type="submission" date="2020-05" db="EMBL/GenBank/DDBJ databases">
        <authorList>
            <person name="Campoy J."/>
            <person name="Schneeberger K."/>
            <person name="Spophaly S."/>
        </authorList>
    </citation>
    <scope>NUCLEOTIDE SEQUENCE [LARGE SCALE GENOMIC DNA]</scope>
    <source>
        <strain evidence="4">PruArmRojPasFocal</strain>
    </source>
</reference>
<accession>A0A6J5VN41</accession>
<dbReference type="PANTHER" id="PTHR11800">
    <property type="entry name" value="DNA-DIRECTED RNA POLYMERASE"/>
    <property type="match status" value="1"/>
</dbReference>
<dbReference type="EMBL" id="CAEKKB010000008">
    <property type="protein sequence ID" value="CAB4320880.1"/>
    <property type="molecule type" value="Genomic_DNA"/>
</dbReference>
<reference evidence="7" key="1">
    <citation type="journal article" date="2020" name="Genome Biol.">
        <title>Gamete binning: chromosome-level and haplotype-resolved genome assembly enabled by high-throughput single-cell sequencing of gamete genomes.</title>
        <authorList>
            <person name="Campoy J.A."/>
            <person name="Sun H."/>
            <person name="Goel M."/>
            <person name="Jiao W.-B."/>
            <person name="Folz-Donahue K."/>
            <person name="Wang N."/>
            <person name="Rubio M."/>
            <person name="Liu C."/>
            <person name="Kukat C."/>
            <person name="Ruiz D."/>
            <person name="Huettel B."/>
            <person name="Schneeberger K."/>
        </authorList>
    </citation>
    <scope>NUCLEOTIDE SEQUENCE [LARGE SCALE GENOMIC DNA]</scope>
    <source>
        <strain evidence="7">cv. Rojo Pasion</strain>
    </source>
</reference>
<name>A0A6J5VN41_PRUAR</name>
<evidence type="ECO:0000313" key="5">
    <source>
        <dbReference type="EMBL" id="CAB4320880.1"/>
    </source>
</evidence>
<organism evidence="4 6">
    <name type="scientific">Prunus armeniaca</name>
    <name type="common">Apricot</name>
    <name type="synonym">Armeniaca vulgaris</name>
    <dbReference type="NCBI Taxonomy" id="36596"/>
    <lineage>
        <taxon>Eukaryota</taxon>
        <taxon>Viridiplantae</taxon>
        <taxon>Streptophyta</taxon>
        <taxon>Embryophyta</taxon>
        <taxon>Tracheophyta</taxon>
        <taxon>Spermatophyta</taxon>
        <taxon>Magnoliopsida</taxon>
        <taxon>eudicotyledons</taxon>
        <taxon>Gunneridae</taxon>
        <taxon>Pentapetalae</taxon>
        <taxon>rosids</taxon>
        <taxon>fabids</taxon>
        <taxon>Rosales</taxon>
        <taxon>Rosaceae</taxon>
        <taxon>Amygdaloideae</taxon>
        <taxon>Amygdaleae</taxon>
        <taxon>Prunus</taxon>
    </lineage>
</organism>
<dbReference type="EMBL" id="CAEKDK010000008">
    <property type="protein sequence ID" value="CAB4290559.1"/>
    <property type="molecule type" value="Genomic_DNA"/>
</dbReference>
<keyword evidence="7" id="KW-1185">Reference proteome</keyword>
<evidence type="ECO:0000313" key="4">
    <source>
        <dbReference type="EMBL" id="CAB4290559.1"/>
    </source>
</evidence>
<dbReference type="Proteomes" id="UP000507222">
    <property type="component" value="Unassembled WGS sequence"/>
</dbReference>
<dbReference type="SUPFAM" id="SSF55257">
    <property type="entry name" value="RBP11-like subunits of RNA polymerase"/>
    <property type="match status" value="1"/>
</dbReference>
<dbReference type="Pfam" id="PF01193">
    <property type="entry name" value="RNA_pol_L"/>
    <property type="match status" value="1"/>
</dbReference>
<dbReference type="InterPro" id="IPR036603">
    <property type="entry name" value="RBP11-like"/>
</dbReference>
<dbReference type="AlphaFoldDB" id="A0A6J5VN41"/>
<dbReference type="InterPro" id="IPR011263">
    <property type="entry name" value="DNA-dir_RNA_pol_RpoA/D/Rpb3"/>
</dbReference>